<gene>
    <name evidence="2" type="ORF">EJB05_35982</name>
</gene>
<keyword evidence="3" id="KW-1185">Reference proteome</keyword>
<dbReference type="SUPFAM" id="SSF53098">
    <property type="entry name" value="Ribonuclease H-like"/>
    <property type="match status" value="1"/>
</dbReference>
<name>A0A5J9U9F2_9POAL</name>
<dbReference type="Gene3D" id="3.30.420.10">
    <property type="entry name" value="Ribonuclease H-like superfamily/Ribonuclease H"/>
    <property type="match status" value="1"/>
</dbReference>
<dbReference type="Gramene" id="TVU19810">
    <property type="protein sequence ID" value="TVU19810"/>
    <property type="gene ID" value="EJB05_35982"/>
</dbReference>
<dbReference type="GO" id="GO:0003676">
    <property type="term" value="F:nucleic acid binding"/>
    <property type="evidence" value="ECO:0007669"/>
    <property type="project" value="InterPro"/>
</dbReference>
<evidence type="ECO:0000313" key="2">
    <source>
        <dbReference type="EMBL" id="TVU19810.1"/>
    </source>
</evidence>
<dbReference type="InterPro" id="IPR053151">
    <property type="entry name" value="RNase_H-like"/>
</dbReference>
<dbReference type="CDD" id="cd06222">
    <property type="entry name" value="RNase_H_like"/>
    <property type="match status" value="1"/>
</dbReference>
<dbReference type="InterPro" id="IPR012337">
    <property type="entry name" value="RNaseH-like_sf"/>
</dbReference>
<organism evidence="2 3">
    <name type="scientific">Eragrostis curvula</name>
    <name type="common">weeping love grass</name>
    <dbReference type="NCBI Taxonomy" id="38414"/>
    <lineage>
        <taxon>Eukaryota</taxon>
        <taxon>Viridiplantae</taxon>
        <taxon>Streptophyta</taxon>
        <taxon>Embryophyta</taxon>
        <taxon>Tracheophyta</taxon>
        <taxon>Spermatophyta</taxon>
        <taxon>Magnoliopsida</taxon>
        <taxon>Liliopsida</taxon>
        <taxon>Poales</taxon>
        <taxon>Poaceae</taxon>
        <taxon>PACMAD clade</taxon>
        <taxon>Chloridoideae</taxon>
        <taxon>Eragrostideae</taxon>
        <taxon>Eragrostidinae</taxon>
        <taxon>Eragrostis</taxon>
    </lineage>
</organism>
<dbReference type="EMBL" id="RWGY01000029">
    <property type="protein sequence ID" value="TVU19810.1"/>
    <property type="molecule type" value="Genomic_DNA"/>
</dbReference>
<proteinExistence type="predicted"/>
<protein>
    <recommendedName>
        <fullName evidence="1">RNase H type-1 domain-containing protein</fullName>
    </recommendedName>
</protein>
<dbReference type="GO" id="GO:0004523">
    <property type="term" value="F:RNA-DNA hybrid ribonuclease activity"/>
    <property type="evidence" value="ECO:0007669"/>
    <property type="project" value="InterPro"/>
</dbReference>
<reference evidence="2 3" key="1">
    <citation type="journal article" date="2019" name="Sci. Rep.">
        <title>A high-quality genome of Eragrostis curvula grass provides insights into Poaceae evolution and supports new strategies to enhance forage quality.</title>
        <authorList>
            <person name="Carballo J."/>
            <person name="Santos B.A.C.M."/>
            <person name="Zappacosta D."/>
            <person name="Garbus I."/>
            <person name="Selva J.P."/>
            <person name="Gallo C.A."/>
            <person name="Diaz A."/>
            <person name="Albertini E."/>
            <person name="Caccamo M."/>
            <person name="Echenique V."/>
        </authorList>
    </citation>
    <scope>NUCLEOTIDE SEQUENCE [LARGE SCALE GENOMIC DNA]</scope>
    <source>
        <strain evidence="3">cv. Victoria</strain>
        <tissue evidence="2">Leaf</tissue>
    </source>
</reference>
<evidence type="ECO:0000313" key="3">
    <source>
        <dbReference type="Proteomes" id="UP000324897"/>
    </source>
</evidence>
<accession>A0A5J9U9F2</accession>
<dbReference type="PANTHER" id="PTHR47723:SF19">
    <property type="entry name" value="POLYNUCLEOTIDYL TRANSFERASE, RIBONUCLEASE H-LIKE SUPERFAMILY PROTEIN"/>
    <property type="match status" value="1"/>
</dbReference>
<comment type="caution">
    <text evidence="2">The sequence shown here is derived from an EMBL/GenBank/DDBJ whole genome shotgun (WGS) entry which is preliminary data.</text>
</comment>
<dbReference type="InterPro" id="IPR002156">
    <property type="entry name" value="RNaseH_domain"/>
</dbReference>
<dbReference type="Proteomes" id="UP000324897">
    <property type="component" value="Chromosome 7"/>
</dbReference>
<dbReference type="InterPro" id="IPR036397">
    <property type="entry name" value="RNaseH_sf"/>
</dbReference>
<feature type="non-terminal residue" evidence="2">
    <location>
        <position position="1"/>
    </location>
</feature>
<feature type="domain" description="RNase H type-1" evidence="1">
    <location>
        <begin position="5"/>
        <end position="123"/>
    </location>
</feature>
<dbReference type="InterPro" id="IPR044730">
    <property type="entry name" value="RNase_H-like_dom_plant"/>
</dbReference>
<evidence type="ECO:0000259" key="1">
    <source>
        <dbReference type="Pfam" id="PF13456"/>
    </source>
</evidence>
<dbReference type="PANTHER" id="PTHR47723">
    <property type="entry name" value="OS05G0353850 PROTEIN"/>
    <property type="match status" value="1"/>
</dbReference>
<sequence length="156" mass="16646">MMKINVDAAISKNVGKATAAAIVRDEAGVFQGASVLVISGLLNPETMEAVACREGLALAADLGLRRFRMASDCLSVVKTIQRSGLGAYGHVVMEIKARAAAFECSEIMHESRTTNTDAHCLTRRFKVSKAMVVNDIVEATEIKQRSDASLSSESDA</sequence>
<dbReference type="OrthoDB" id="1906820at2759"/>
<dbReference type="AlphaFoldDB" id="A0A5J9U9F2"/>
<dbReference type="Pfam" id="PF13456">
    <property type="entry name" value="RVT_3"/>
    <property type="match status" value="1"/>
</dbReference>